<name>A0ABW1UDN0_9LACO</name>
<keyword evidence="4" id="KW-1185">Reference proteome</keyword>
<accession>A0ABW1UDN0</accession>
<protein>
    <recommendedName>
        <fullName evidence="5">DNA-entry nuclease</fullName>
    </recommendedName>
</protein>
<evidence type="ECO:0000313" key="3">
    <source>
        <dbReference type="EMBL" id="MFC6293959.1"/>
    </source>
</evidence>
<organism evidence="3 4">
    <name type="scientific">Lactiplantibacillus daoliensis</name>
    <dbReference type="NCBI Taxonomy" id="2559916"/>
    <lineage>
        <taxon>Bacteria</taxon>
        <taxon>Bacillati</taxon>
        <taxon>Bacillota</taxon>
        <taxon>Bacilli</taxon>
        <taxon>Lactobacillales</taxon>
        <taxon>Lactobacillaceae</taxon>
        <taxon>Lactiplantibacillus</taxon>
    </lineage>
</organism>
<keyword evidence="2" id="KW-0732">Signal</keyword>
<dbReference type="PROSITE" id="PS51257">
    <property type="entry name" value="PROKAR_LIPOPROTEIN"/>
    <property type="match status" value="1"/>
</dbReference>
<evidence type="ECO:0000256" key="2">
    <source>
        <dbReference type="SAM" id="SignalP"/>
    </source>
</evidence>
<dbReference type="RefSeq" id="WP_137607469.1">
    <property type="nucleotide sequence ID" value="NZ_BJDH01000005.1"/>
</dbReference>
<reference evidence="4" key="1">
    <citation type="journal article" date="2019" name="Int. J. Syst. Evol. Microbiol.">
        <title>The Global Catalogue of Microorganisms (GCM) 10K type strain sequencing project: providing services to taxonomists for standard genome sequencing and annotation.</title>
        <authorList>
            <consortium name="The Broad Institute Genomics Platform"/>
            <consortium name="The Broad Institute Genome Sequencing Center for Infectious Disease"/>
            <person name="Wu L."/>
            <person name="Ma J."/>
        </authorList>
    </citation>
    <scope>NUCLEOTIDE SEQUENCE [LARGE SCALE GENOMIC DNA]</scope>
    <source>
        <strain evidence="4">CCM 8934</strain>
    </source>
</reference>
<proteinExistence type="predicted"/>
<feature type="chain" id="PRO_5045063550" description="DNA-entry nuclease" evidence="2">
    <location>
        <begin position="23"/>
        <end position="183"/>
    </location>
</feature>
<evidence type="ECO:0008006" key="5">
    <source>
        <dbReference type="Google" id="ProtNLM"/>
    </source>
</evidence>
<dbReference type="Proteomes" id="UP001596227">
    <property type="component" value="Unassembled WGS sequence"/>
</dbReference>
<feature type="compositionally biased region" description="Low complexity" evidence="1">
    <location>
        <begin position="30"/>
        <end position="118"/>
    </location>
</feature>
<gene>
    <name evidence="3" type="ORF">ACFQH1_01740</name>
</gene>
<evidence type="ECO:0000313" key="4">
    <source>
        <dbReference type="Proteomes" id="UP001596227"/>
    </source>
</evidence>
<dbReference type="EMBL" id="JBHSSB010000004">
    <property type="protein sequence ID" value="MFC6293959.1"/>
    <property type="molecule type" value="Genomic_DNA"/>
</dbReference>
<comment type="caution">
    <text evidence="3">The sequence shown here is derived from an EMBL/GenBank/DDBJ whole genome shotgun (WGS) entry which is preliminary data.</text>
</comment>
<feature type="region of interest" description="Disordered" evidence="1">
    <location>
        <begin position="30"/>
        <end position="183"/>
    </location>
</feature>
<evidence type="ECO:0000256" key="1">
    <source>
        <dbReference type="SAM" id="MobiDB-lite"/>
    </source>
</evidence>
<feature type="signal peptide" evidence="2">
    <location>
        <begin position="1"/>
        <end position="22"/>
    </location>
</feature>
<sequence length="183" mass="18653">MKKFKHQVLSLILLAATGVALAGCSSEASTAVTTSSSSSAVEKSSKSPTSSSTSSSVNNSSSSASSESIQALDTSITDEITQSTSSSTSQKAEPKTTASSTSSATNTASTDSAAATSAPQPETKATPATQKSGAEKTAVIWGNPKSKIYHVPGQHNYRNPHGNGVQFNSEAEAQAAGYRRSMK</sequence>